<keyword evidence="1" id="KW-0343">GTPase activation</keyword>
<dbReference type="GO" id="GO:0006913">
    <property type="term" value="P:nucleocytoplasmic transport"/>
    <property type="evidence" value="ECO:0007669"/>
    <property type="project" value="TreeGrafter"/>
</dbReference>
<organism evidence="5">
    <name type="scientific">Hemiselmis andersenii</name>
    <name type="common">Cryptophyte alga</name>
    <dbReference type="NCBI Taxonomy" id="464988"/>
    <lineage>
        <taxon>Eukaryota</taxon>
        <taxon>Cryptophyceae</taxon>
        <taxon>Cryptomonadales</taxon>
        <taxon>Hemiselmidaceae</taxon>
        <taxon>Hemiselmis</taxon>
    </lineage>
</organism>
<dbReference type="GO" id="GO:0005096">
    <property type="term" value="F:GTPase activator activity"/>
    <property type="evidence" value="ECO:0007669"/>
    <property type="project" value="UniProtKB-KW"/>
</dbReference>
<evidence type="ECO:0000256" key="4">
    <source>
        <dbReference type="SAM" id="MobiDB-lite"/>
    </source>
</evidence>
<dbReference type="PANTHER" id="PTHR24113">
    <property type="entry name" value="RAN GTPASE-ACTIVATING PROTEIN 1"/>
    <property type="match status" value="1"/>
</dbReference>
<evidence type="ECO:0000313" key="5">
    <source>
        <dbReference type="EMBL" id="CAD8733793.1"/>
    </source>
</evidence>
<dbReference type="SUPFAM" id="SSF52047">
    <property type="entry name" value="RNI-like"/>
    <property type="match status" value="1"/>
</dbReference>
<feature type="compositionally biased region" description="Basic and acidic residues" evidence="4">
    <location>
        <begin position="120"/>
        <end position="129"/>
    </location>
</feature>
<feature type="region of interest" description="Disordered" evidence="4">
    <location>
        <begin position="188"/>
        <end position="270"/>
    </location>
</feature>
<dbReference type="GO" id="GO:0005829">
    <property type="term" value="C:cytosol"/>
    <property type="evidence" value="ECO:0007669"/>
    <property type="project" value="TreeGrafter"/>
</dbReference>
<dbReference type="AlphaFoldDB" id="A0A6T8GDL3"/>
<evidence type="ECO:0000256" key="3">
    <source>
        <dbReference type="ARBA" id="ARBA00022737"/>
    </source>
</evidence>
<keyword evidence="3" id="KW-0677">Repeat</keyword>
<feature type="region of interest" description="Disordered" evidence="4">
    <location>
        <begin position="1"/>
        <end position="161"/>
    </location>
</feature>
<feature type="compositionally biased region" description="Polar residues" evidence="4">
    <location>
        <begin position="85"/>
        <end position="95"/>
    </location>
</feature>
<feature type="compositionally biased region" description="Basic and acidic residues" evidence="4">
    <location>
        <begin position="189"/>
        <end position="198"/>
    </location>
</feature>
<dbReference type="InterPro" id="IPR001611">
    <property type="entry name" value="Leu-rich_rpt"/>
</dbReference>
<feature type="region of interest" description="Disordered" evidence="4">
    <location>
        <begin position="315"/>
        <end position="364"/>
    </location>
</feature>
<dbReference type="PANTHER" id="PTHR24113:SF12">
    <property type="entry name" value="RAN GTPASE-ACTIVATING PROTEIN 1"/>
    <property type="match status" value="1"/>
</dbReference>
<feature type="compositionally biased region" description="Polar residues" evidence="4">
    <location>
        <begin position="346"/>
        <end position="358"/>
    </location>
</feature>
<reference evidence="5" key="1">
    <citation type="submission" date="2021-01" db="EMBL/GenBank/DDBJ databases">
        <authorList>
            <person name="Corre E."/>
            <person name="Pelletier E."/>
            <person name="Niang G."/>
            <person name="Scheremetjew M."/>
            <person name="Finn R."/>
            <person name="Kale V."/>
            <person name="Holt S."/>
            <person name="Cochrane G."/>
            <person name="Meng A."/>
            <person name="Brown T."/>
            <person name="Cohen L."/>
        </authorList>
    </citation>
    <scope>NUCLEOTIDE SEQUENCE</scope>
    <source>
        <strain evidence="5">CCMP441</strain>
    </source>
</reference>
<feature type="compositionally biased region" description="Low complexity" evidence="4">
    <location>
        <begin position="110"/>
        <end position="119"/>
    </location>
</feature>
<dbReference type="GO" id="GO:0031267">
    <property type="term" value="F:small GTPase binding"/>
    <property type="evidence" value="ECO:0007669"/>
    <property type="project" value="TreeGrafter"/>
</dbReference>
<dbReference type="Gene3D" id="3.80.10.10">
    <property type="entry name" value="Ribonuclease Inhibitor"/>
    <property type="match status" value="2"/>
</dbReference>
<gene>
    <name evidence="5" type="ORF">HAND1043_LOCUS284</name>
</gene>
<feature type="compositionally biased region" description="Basic and acidic residues" evidence="4">
    <location>
        <begin position="68"/>
        <end position="83"/>
    </location>
</feature>
<keyword evidence="2" id="KW-0433">Leucine-rich repeat</keyword>
<dbReference type="SMART" id="SM00368">
    <property type="entry name" value="LRR_RI"/>
    <property type="match status" value="7"/>
</dbReference>
<dbReference type="GO" id="GO:0005634">
    <property type="term" value="C:nucleus"/>
    <property type="evidence" value="ECO:0007669"/>
    <property type="project" value="TreeGrafter"/>
</dbReference>
<feature type="compositionally biased region" description="Low complexity" evidence="4">
    <location>
        <begin position="225"/>
        <end position="237"/>
    </location>
</feature>
<dbReference type="Pfam" id="PF13516">
    <property type="entry name" value="LRR_6"/>
    <property type="match status" value="6"/>
</dbReference>
<dbReference type="InterPro" id="IPR032675">
    <property type="entry name" value="LRR_dom_sf"/>
</dbReference>
<proteinExistence type="predicted"/>
<feature type="compositionally biased region" description="Gly residues" evidence="4">
    <location>
        <begin position="53"/>
        <end position="63"/>
    </location>
</feature>
<accession>A0A6T8GDL3</accession>
<evidence type="ECO:0000256" key="1">
    <source>
        <dbReference type="ARBA" id="ARBA00022468"/>
    </source>
</evidence>
<dbReference type="InterPro" id="IPR027038">
    <property type="entry name" value="RanGap"/>
</dbReference>
<evidence type="ECO:0000256" key="2">
    <source>
        <dbReference type="ARBA" id="ARBA00022614"/>
    </source>
</evidence>
<dbReference type="EMBL" id="HBFK01000456">
    <property type="protein sequence ID" value="CAD8733793.1"/>
    <property type="molecule type" value="Transcribed_RNA"/>
</dbReference>
<feature type="compositionally biased region" description="Acidic residues" evidence="4">
    <location>
        <begin position="332"/>
        <end position="343"/>
    </location>
</feature>
<dbReference type="GO" id="GO:0048471">
    <property type="term" value="C:perinuclear region of cytoplasm"/>
    <property type="evidence" value="ECO:0007669"/>
    <property type="project" value="TreeGrafter"/>
</dbReference>
<name>A0A6T8GDL3_HEMAN</name>
<sequence>MRNSSGPRGPRGNRSEEDAQQGEGLLPKIGAHRVREGAARGENASPSIEEAGYKGGSRSGGSRGLVIDVEREPEGRGSIERRTKSTTYKANGTASTEKKASGEFEPWGTSRRASVSSVRSPDRSPESVMRKRRPFKEPMSWQEGEDPEEEEARKAHEFTPPAKIHIFVREVPALPPEVQNVPWLAEAAAKAKREEGGGRHAKGKGKGKNPNSSSTEFDRSTSLHSRSASPDSRSASPVLGRRPPSVESGRSKTGSPYPGAEPHSFSDILSPTANFDATKAALEGGAGSPYPLLPALMRQQPARRVPPYPVAAAGPVARSRSGSMDGAANEASDGEWSEGEGCDDATSMQGRGSVTESTAPVKLPSTVNDFPTALDRLRNREAPLKEVLLRGCKLGDEGVKELSGAMTDYKCLKKLDLAWNAITAAGCRVLCKSIVTTKNLTCIILNKNNIGDKGAVALAFVLKPEPMKPEPKISKVELIGNQIGPAGATAIAEALMKNKVIKRLHMGGNEVGDKGAKPMSELVMKNVSLKQVFLDHNGITDKGAKMLAHAMKVNSKIDQLDLFNNDKIGDKGAKAIDEAMNNPIWFVRLPKQQTTSGVIASLSKE</sequence>
<protein>
    <submittedName>
        <fullName evidence="5">Uncharacterized protein</fullName>
    </submittedName>
</protein>